<reference evidence="2" key="1">
    <citation type="submission" date="2022-11" db="EMBL/GenBank/DDBJ databases">
        <title>Centuries of genome instability and evolution in soft-shell clam transmissible cancer (bioRxiv).</title>
        <authorList>
            <person name="Hart S.F.M."/>
            <person name="Yonemitsu M.A."/>
            <person name="Giersch R.M."/>
            <person name="Beal B.F."/>
            <person name="Arriagada G."/>
            <person name="Davis B.W."/>
            <person name="Ostrander E.A."/>
            <person name="Goff S.P."/>
            <person name="Metzger M.J."/>
        </authorList>
    </citation>
    <scope>NUCLEOTIDE SEQUENCE</scope>
    <source>
        <strain evidence="2">MELC-2E11</strain>
        <tissue evidence="2">Siphon/mantle</tissue>
    </source>
</reference>
<organism evidence="2 3">
    <name type="scientific">Mya arenaria</name>
    <name type="common">Soft-shell clam</name>
    <dbReference type="NCBI Taxonomy" id="6604"/>
    <lineage>
        <taxon>Eukaryota</taxon>
        <taxon>Metazoa</taxon>
        <taxon>Spiralia</taxon>
        <taxon>Lophotrochozoa</taxon>
        <taxon>Mollusca</taxon>
        <taxon>Bivalvia</taxon>
        <taxon>Autobranchia</taxon>
        <taxon>Heteroconchia</taxon>
        <taxon>Euheterodonta</taxon>
        <taxon>Imparidentia</taxon>
        <taxon>Neoheterodontei</taxon>
        <taxon>Myida</taxon>
        <taxon>Myoidea</taxon>
        <taxon>Myidae</taxon>
        <taxon>Mya</taxon>
    </lineage>
</organism>
<feature type="region of interest" description="Disordered" evidence="1">
    <location>
        <begin position="43"/>
        <end position="112"/>
    </location>
</feature>
<dbReference type="EMBL" id="CP111023">
    <property type="protein sequence ID" value="WAR22140.1"/>
    <property type="molecule type" value="Genomic_DNA"/>
</dbReference>
<feature type="compositionally biased region" description="Basic residues" evidence="1">
    <location>
        <begin position="102"/>
        <end position="112"/>
    </location>
</feature>
<keyword evidence="3" id="KW-1185">Reference proteome</keyword>
<evidence type="ECO:0000313" key="2">
    <source>
        <dbReference type="EMBL" id="WAR22140.1"/>
    </source>
</evidence>
<evidence type="ECO:0000313" key="3">
    <source>
        <dbReference type="Proteomes" id="UP001164746"/>
    </source>
</evidence>
<feature type="compositionally biased region" description="Basic residues" evidence="1">
    <location>
        <begin position="57"/>
        <end position="71"/>
    </location>
</feature>
<feature type="compositionally biased region" description="Basic and acidic residues" evidence="1">
    <location>
        <begin position="86"/>
        <end position="99"/>
    </location>
</feature>
<evidence type="ECO:0000256" key="1">
    <source>
        <dbReference type="SAM" id="MobiDB-lite"/>
    </source>
</evidence>
<protein>
    <submittedName>
        <fullName evidence="2">Uncharacterized protein</fullName>
    </submittedName>
</protein>
<gene>
    <name evidence="2" type="ORF">MAR_016114</name>
</gene>
<dbReference type="Proteomes" id="UP001164746">
    <property type="component" value="Chromosome 12"/>
</dbReference>
<sequence length="145" mass="17486">MVGTSKERVANWRKLMKEDPIKYAQYKLKEHERYLKKKERGVVKSIDNMTPREQNKTRRAWRKSQRARTKRIKDMNAMMTPPTSPDENRFQQNSRREAAQRNGRRKQLRDRAKAYRRILKLTTQEVIKGEIQEEKPKIKGEECDQ</sequence>
<proteinExistence type="predicted"/>
<name>A0ABY7FJ80_MYAAR</name>
<accession>A0ABY7FJ80</accession>